<dbReference type="AlphaFoldDB" id="A0A9P0J0A3"/>
<sequence length="400" mass="45254">MKVRERFNDTASEVEKAKHKRISKKRKTSSSEEDLNGLFNTINQKQTANKKSRLQKVTALNTNSQTTTVKTSSASIMRKDTQRKIKQSSSLSLKTIPVSQNTSNLKSSSQLTRLMSKKSQVVASVSNTSEIGDSDLDEENEKSLKNTVITPELLNDSNMSSPVQFREHFFGNSNFNEFSNELSSTRVNQEQYGIESRLQKLEDKMEILLSNQELIFSNQKSIMEHLEALGSSIGGNRDRSSSNNSSVDISSIAPIKDRDSFLSVEKMLAAHRKQPTADKDFSKKRSAMVNYYKSHIRPIGSAAPKNSLMLSLLEMYFESNFIDNLCWTDTVGCVCFNKCEGHFDLFFDIIEAHTPGTYSSLGYSSTAVKIYLHRRREKQAKKAKEINRQSQPNIEYEDND</sequence>
<proteinExistence type="predicted"/>
<feature type="compositionally biased region" description="Basic and acidic residues" evidence="1">
    <location>
        <begin position="1"/>
        <end position="16"/>
    </location>
</feature>
<organism evidence="2 3">
    <name type="scientific">Chironomus riparius</name>
    <dbReference type="NCBI Taxonomy" id="315576"/>
    <lineage>
        <taxon>Eukaryota</taxon>
        <taxon>Metazoa</taxon>
        <taxon>Ecdysozoa</taxon>
        <taxon>Arthropoda</taxon>
        <taxon>Hexapoda</taxon>
        <taxon>Insecta</taxon>
        <taxon>Pterygota</taxon>
        <taxon>Neoptera</taxon>
        <taxon>Endopterygota</taxon>
        <taxon>Diptera</taxon>
        <taxon>Nematocera</taxon>
        <taxon>Chironomoidea</taxon>
        <taxon>Chironomidae</taxon>
        <taxon>Chironominae</taxon>
        <taxon>Chironomus</taxon>
    </lineage>
</organism>
<reference evidence="2" key="1">
    <citation type="submission" date="2022-01" db="EMBL/GenBank/DDBJ databases">
        <authorList>
            <person name="King R."/>
        </authorList>
    </citation>
    <scope>NUCLEOTIDE SEQUENCE</scope>
</reference>
<name>A0A9P0J0A3_9DIPT</name>
<evidence type="ECO:0000313" key="2">
    <source>
        <dbReference type="EMBL" id="CAH1722944.1"/>
    </source>
</evidence>
<dbReference type="OrthoDB" id="1898221at2759"/>
<feature type="region of interest" description="Disordered" evidence="1">
    <location>
        <begin position="381"/>
        <end position="400"/>
    </location>
</feature>
<reference evidence="2" key="2">
    <citation type="submission" date="2022-10" db="EMBL/GenBank/DDBJ databases">
        <authorList>
            <consortium name="ENA_rothamsted_submissions"/>
            <consortium name="culmorum"/>
            <person name="King R."/>
        </authorList>
    </citation>
    <scope>NUCLEOTIDE SEQUENCE</scope>
</reference>
<gene>
    <name evidence="2" type="ORF">CHIRRI_LOCUS8651</name>
</gene>
<dbReference type="EMBL" id="OU895878">
    <property type="protein sequence ID" value="CAH1722944.1"/>
    <property type="molecule type" value="Genomic_DNA"/>
</dbReference>
<evidence type="ECO:0000256" key="1">
    <source>
        <dbReference type="SAM" id="MobiDB-lite"/>
    </source>
</evidence>
<protein>
    <submittedName>
        <fullName evidence="2">Uncharacterized protein</fullName>
    </submittedName>
</protein>
<evidence type="ECO:0000313" key="3">
    <source>
        <dbReference type="Proteomes" id="UP001153620"/>
    </source>
</evidence>
<dbReference type="Proteomes" id="UP001153620">
    <property type="component" value="Chromosome 2"/>
</dbReference>
<keyword evidence="3" id="KW-1185">Reference proteome</keyword>
<feature type="compositionally biased region" description="Basic residues" evidence="1">
    <location>
        <begin position="17"/>
        <end position="28"/>
    </location>
</feature>
<feature type="region of interest" description="Disordered" evidence="1">
    <location>
        <begin position="1"/>
        <end position="37"/>
    </location>
</feature>
<accession>A0A9P0J0A3</accession>